<reference evidence="3" key="1">
    <citation type="journal article" date="2014" name="Science">
        <title>Ancient hybridizations among the ancestral genomes of bread wheat.</title>
        <authorList>
            <consortium name="International Wheat Genome Sequencing Consortium,"/>
            <person name="Marcussen T."/>
            <person name="Sandve S.R."/>
            <person name="Heier L."/>
            <person name="Spannagl M."/>
            <person name="Pfeifer M."/>
            <person name="Jakobsen K.S."/>
            <person name="Wulff B.B."/>
            <person name="Steuernagel B."/>
            <person name="Mayer K.F."/>
            <person name="Olsen O.A."/>
        </authorList>
    </citation>
    <scope>NUCLEOTIDE SEQUENCE [LARGE SCALE GENOMIC DNA]</scope>
    <source>
        <strain evidence="3">cv. AL8/78</strain>
    </source>
</reference>
<organism evidence="2 3">
    <name type="scientific">Aegilops tauschii subsp. strangulata</name>
    <name type="common">Goatgrass</name>
    <dbReference type="NCBI Taxonomy" id="200361"/>
    <lineage>
        <taxon>Eukaryota</taxon>
        <taxon>Viridiplantae</taxon>
        <taxon>Streptophyta</taxon>
        <taxon>Embryophyta</taxon>
        <taxon>Tracheophyta</taxon>
        <taxon>Spermatophyta</taxon>
        <taxon>Magnoliopsida</taxon>
        <taxon>Liliopsida</taxon>
        <taxon>Poales</taxon>
        <taxon>Poaceae</taxon>
        <taxon>BOP clade</taxon>
        <taxon>Pooideae</taxon>
        <taxon>Triticodae</taxon>
        <taxon>Triticeae</taxon>
        <taxon>Triticinae</taxon>
        <taxon>Aegilops</taxon>
    </lineage>
</organism>
<reference evidence="2" key="4">
    <citation type="submission" date="2019-03" db="UniProtKB">
        <authorList>
            <consortium name="EnsemblPlants"/>
        </authorList>
    </citation>
    <scope>IDENTIFICATION</scope>
</reference>
<dbReference type="Gramene" id="AET1Gv20187200.27">
    <property type="protein sequence ID" value="AET1Gv20187200.27"/>
    <property type="gene ID" value="AET1Gv20187200"/>
</dbReference>
<evidence type="ECO:0000256" key="1">
    <source>
        <dbReference type="SAM" id="MobiDB-lite"/>
    </source>
</evidence>
<reference evidence="3" key="2">
    <citation type="journal article" date="2017" name="Nat. Plants">
        <title>The Aegilops tauschii genome reveals multiple impacts of transposons.</title>
        <authorList>
            <person name="Zhao G."/>
            <person name="Zou C."/>
            <person name="Li K."/>
            <person name="Wang K."/>
            <person name="Li T."/>
            <person name="Gao L."/>
            <person name="Zhang X."/>
            <person name="Wang H."/>
            <person name="Yang Z."/>
            <person name="Liu X."/>
            <person name="Jiang W."/>
            <person name="Mao L."/>
            <person name="Kong X."/>
            <person name="Jiao Y."/>
            <person name="Jia J."/>
        </authorList>
    </citation>
    <scope>NUCLEOTIDE SEQUENCE [LARGE SCALE GENOMIC DNA]</scope>
    <source>
        <strain evidence="3">cv. AL8/78</strain>
    </source>
</reference>
<dbReference type="AlphaFoldDB" id="A0A452XVS2"/>
<dbReference type="Proteomes" id="UP000015105">
    <property type="component" value="Chromosome 1D"/>
</dbReference>
<reference evidence="2" key="3">
    <citation type="journal article" date="2017" name="Nature">
        <title>Genome sequence of the progenitor of the wheat D genome Aegilops tauschii.</title>
        <authorList>
            <person name="Luo M.C."/>
            <person name="Gu Y.Q."/>
            <person name="Puiu D."/>
            <person name="Wang H."/>
            <person name="Twardziok S.O."/>
            <person name="Deal K.R."/>
            <person name="Huo N."/>
            <person name="Zhu T."/>
            <person name="Wang L."/>
            <person name="Wang Y."/>
            <person name="McGuire P.E."/>
            <person name="Liu S."/>
            <person name="Long H."/>
            <person name="Ramasamy R.K."/>
            <person name="Rodriguez J.C."/>
            <person name="Van S.L."/>
            <person name="Yuan L."/>
            <person name="Wang Z."/>
            <person name="Xia Z."/>
            <person name="Xiao L."/>
            <person name="Anderson O.D."/>
            <person name="Ouyang S."/>
            <person name="Liang Y."/>
            <person name="Zimin A.V."/>
            <person name="Pertea G."/>
            <person name="Qi P."/>
            <person name="Bennetzen J.L."/>
            <person name="Dai X."/>
            <person name="Dawson M.W."/>
            <person name="Muller H.G."/>
            <person name="Kugler K."/>
            <person name="Rivarola-Duarte L."/>
            <person name="Spannagl M."/>
            <person name="Mayer K.F.X."/>
            <person name="Lu F.H."/>
            <person name="Bevan M.W."/>
            <person name="Leroy P."/>
            <person name="Li P."/>
            <person name="You F.M."/>
            <person name="Sun Q."/>
            <person name="Liu Z."/>
            <person name="Lyons E."/>
            <person name="Wicker T."/>
            <person name="Salzberg S.L."/>
            <person name="Devos K.M."/>
            <person name="Dvorak J."/>
        </authorList>
    </citation>
    <scope>NUCLEOTIDE SEQUENCE [LARGE SCALE GENOMIC DNA]</scope>
    <source>
        <strain evidence="2">cv. AL8/78</strain>
    </source>
</reference>
<protein>
    <submittedName>
        <fullName evidence="2">Uncharacterized protein</fullName>
    </submittedName>
</protein>
<evidence type="ECO:0000313" key="2">
    <source>
        <dbReference type="EnsemblPlants" id="AET1Gv20187200.27"/>
    </source>
</evidence>
<dbReference type="EnsemblPlants" id="AET1Gv20187200.27">
    <property type="protein sequence ID" value="AET1Gv20187200.27"/>
    <property type="gene ID" value="AET1Gv20187200"/>
</dbReference>
<reference evidence="2" key="5">
    <citation type="journal article" date="2021" name="G3 (Bethesda)">
        <title>Aegilops tauschii genome assembly Aet v5.0 features greater sequence contiguity and improved annotation.</title>
        <authorList>
            <person name="Wang L."/>
            <person name="Zhu T."/>
            <person name="Rodriguez J.C."/>
            <person name="Deal K.R."/>
            <person name="Dubcovsky J."/>
            <person name="McGuire P.E."/>
            <person name="Lux T."/>
            <person name="Spannagl M."/>
            <person name="Mayer K.F.X."/>
            <person name="Baldrich P."/>
            <person name="Meyers B.C."/>
            <person name="Huo N."/>
            <person name="Gu Y.Q."/>
            <person name="Zhou H."/>
            <person name="Devos K.M."/>
            <person name="Bennetzen J.L."/>
            <person name="Unver T."/>
            <person name="Budak H."/>
            <person name="Gulick P.J."/>
            <person name="Galiba G."/>
            <person name="Kalapos B."/>
            <person name="Nelson D.R."/>
            <person name="Li P."/>
            <person name="You F.M."/>
            <person name="Luo M.C."/>
            <person name="Dvorak J."/>
        </authorList>
    </citation>
    <scope>NUCLEOTIDE SEQUENCE [LARGE SCALE GENOMIC DNA]</scope>
    <source>
        <strain evidence="2">cv. AL8/78</strain>
    </source>
</reference>
<feature type="region of interest" description="Disordered" evidence="1">
    <location>
        <begin position="77"/>
        <end position="99"/>
    </location>
</feature>
<proteinExistence type="predicted"/>
<name>A0A452XVS2_AEGTS</name>
<evidence type="ECO:0000313" key="3">
    <source>
        <dbReference type="Proteomes" id="UP000015105"/>
    </source>
</evidence>
<sequence length="144" mass="15555">MCPGSGLGSLFSCEASCASFRQNAIQGKVLPGRSLLYSPGPFFSFLMTLSMRSSSQTEALGTVPHVGPASRGMRRQEEIQHHHRSIQQQNHRSPLSALPKSPTNSAMPAFVCCSSMTGDELASGLTIGDLVERPFCFSQPFFCL</sequence>
<accession>A0A452XVS2</accession>
<keyword evidence="3" id="KW-1185">Reference proteome</keyword>